<dbReference type="InterPro" id="IPR018723">
    <property type="entry name" value="DUF2254_membrane"/>
</dbReference>
<accession>A0A662Z710</accession>
<keyword evidence="1" id="KW-0472">Membrane</keyword>
<feature type="transmembrane region" description="Helical" evidence="1">
    <location>
        <begin position="12"/>
        <end position="37"/>
    </location>
</feature>
<dbReference type="Pfam" id="PF10011">
    <property type="entry name" value="DUF2254"/>
    <property type="match status" value="1"/>
</dbReference>
<organism evidence="2 3">
    <name type="scientific">Aliicoccus persicus</name>
    <dbReference type="NCBI Taxonomy" id="930138"/>
    <lineage>
        <taxon>Bacteria</taxon>
        <taxon>Bacillati</taxon>
        <taxon>Bacillota</taxon>
        <taxon>Bacilli</taxon>
        <taxon>Bacillales</taxon>
        <taxon>Staphylococcaceae</taxon>
        <taxon>Aliicoccus</taxon>
    </lineage>
</organism>
<keyword evidence="1" id="KW-0812">Transmembrane</keyword>
<dbReference type="RefSeq" id="WP_091476021.1">
    <property type="nucleotide sequence ID" value="NZ_FOIT01000006.1"/>
</dbReference>
<gene>
    <name evidence="2" type="ORF">SAMN05192557_1793</name>
</gene>
<dbReference type="AlphaFoldDB" id="A0A662Z710"/>
<keyword evidence="1" id="KW-1133">Transmembrane helix</keyword>
<dbReference type="EMBL" id="FOIT01000006">
    <property type="protein sequence ID" value="SEW14307.1"/>
    <property type="molecule type" value="Genomic_DNA"/>
</dbReference>
<proteinExistence type="predicted"/>
<name>A0A662Z710_9STAP</name>
<sequence>MKFLNRFKDSIWIIPVMHSVASILLALVIVYFNYYILPNLPFKIPFFLQTSMDLARTILWVISSALLTMTTITFSTIMVVLTTYSSQYSPRVLKDFVNDPKTLHVLGIFMGGFLYAIMSLAFLQETTFGGEVISAIVGVMISIACLFVFVYFVQHVASSIQIINLINALDKDISYEIEREEKLFAREEVQVLHKEPMIRVYLNTYDVTVSRNGYIQYLNLLGVFRWASANDAFVEINHKMGSFLTEDEVIYKVHSNSEITAFDELNATYILGKERTIANNPDYAIQKMVDVTMRALSPSTYDPFTVNQCLDYLAVAMRERFRETGHFIVLKDEAVRVIAQRTPVKRELYDVFGQIHYYIREETTVYIKLLQVYTLIGDASPDYIKDEIKELVIHLNGVFNEEILEPLDLEYVNVEREKLNEVLEA</sequence>
<evidence type="ECO:0000256" key="1">
    <source>
        <dbReference type="SAM" id="Phobius"/>
    </source>
</evidence>
<feature type="transmembrane region" description="Helical" evidence="1">
    <location>
        <begin position="102"/>
        <end position="123"/>
    </location>
</feature>
<keyword evidence="3" id="KW-1185">Reference proteome</keyword>
<evidence type="ECO:0000313" key="3">
    <source>
        <dbReference type="Proteomes" id="UP000243605"/>
    </source>
</evidence>
<protein>
    <submittedName>
        <fullName evidence="2">Uncharacterized membrane protein</fullName>
    </submittedName>
</protein>
<feature type="transmembrane region" description="Helical" evidence="1">
    <location>
        <begin position="135"/>
        <end position="153"/>
    </location>
</feature>
<reference evidence="2 3" key="1">
    <citation type="submission" date="2016-10" db="EMBL/GenBank/DDBJ databases">
        <authorList>
            <person name="Varghese N."/>
            <person name="Submissions S."/>
        </authorList>
    </citation>
    <scope>NUCLEOTIDE SEQUENCE [LARGE SCALE GENOMIC DNA]</scope>
    <source>
        <strain evidence="2 3">IBRC-M10081</strain>
    </source>
</reference>
<evidence type="ECO:0000313" key="2">
    <source>
        <dbReference type="EMBL" id="SEW14307.1"/>
    </source>
</evidence>
<feature type="transmembrane region" description="Helical" evidence="1">
    <location>
        <begin position="57"/>
        <end position="81"/>
    </location>
</feature>
<dbReference type="OrthoDB" id="2955631at2"/>
<dbReference type="Proteomes" id="UP000243605">
    <property type="component" value="Unassembled WGS sequence"/>
</dbReference>